<sequence>MQFKVISASDLTHNQREQIAKLCFEAFDEDPWSQYVFMQNAVHLIGSLDNVIVSHALWTKRNFTVNTLQNIETAYIEYVTTDLSMRGKGYASQLLKYLIHYLTLNQYPLAALQPEDDEFYKKLGWLPWKGNLYVQNGQSLYQTEDVEILLYPLNNEIEAYLKSQHQLLCTDWREGEPW</sequence>
<reference evidence="2 3" key="1">
    <citation type="submission" date="2016-08" db="EMBL/GenBank/DDBJ databases">
        <title>Complete genome sequence of Acinetobacter baylyi strain GFJ2.</title>
        <authorList>
            <person name="Tabata M."/>
            <person name="Kuboki S."/>
            <person name="Gibu N."/>
            <person name="Kinouchi Y."/>
            <person name="Vangnai A."/>
            <person name="Kasai D."/>
            <person name="Fukuda M."/>
        </authorList>
    </citation>
    <scope>NUCLEOTIDE SEQUENCE [LARGE SCALE GENOMIC DNA]</scope>
    <source>
        <strain evidence="2 3">GFJ2</strain>
    </source>
</reference>
<evidence type="ECO:0000313" key="3">
    <source>
        <dbReference type="Proteomes" id="UP000185674"/>
    </source>
</evidence>
<feature type="domain" description="N-acetyltransferase" evidence="1">
    <location>
        <begin position="6"/>
        <end position="145"/>
    </location>
</feature>
<dbReference type="Proteomes" id="UP000185674">
    <property type="component" value="Chromosome"/>
</dbReference>
<dbReference type="EMBL" id="CP016896">
    <property type="protein sequence ID" value="APV37508.1"/>
    <property type="molecule type" value="Genomic_DNA"/>
</dbReference>
<dbReference type="SUPFAM" id="SSF55729">
    <property type="entry name" value="Acyl-CoA N-acyltransferases (Nat)"/>
    <property type="match status" value="1"/>
</dbReference>
<evidence type="ECO:0000259" key="1">
    <source>
        <dbReference type="PROSITE" id="PS51186"/>
    </source>
</evidence>
<organism evidence="2 3">
    <name type="scientific">Acinetobacter soli</name>
    <dbReference type="NCBI Taxonomy" id="487316"/>
    <lineage>
        <taxon>Bacteria</taxon>
        <taxon>Pseudomonadati</taxon>
        <taxon>Pseudomonadota</taxon>
        <taxon>Gammaproteobacteria</taxon>
        <taxon>Moraxellales</taxon>
        <taxon>Moraxellaceae</taxon>
        <taxon>Acinetobacter</taxon>
    </lineage>
</organism>
<keyword evidence="2" id="KW-0808">Transferase</keyword>
<dbReference type="RefSeq" id="WP_076033562.1">
    <property type="nucleotide sequence ID" value="NZ_BKXY01000030.1"/>
</dbReference>
<dbReference type="GO" id="GO:0016747">
    <property type="term" value="F:acyltransferase activity, transferring groups other than amino-acyl groups"/>
    <property type="evidence" value="ECO:0007669"/>
    <property type="project" value="InterPro"/>
</dbReference>
<dbReference type="eggNOG" id="COG4552">
    <property type="taxonomic scope" value="Bacteria"/>
</dbReference>
<dbReference type="InterPro" id="IPR016181">
    <property type="entry name" value="Acyl_CoA_acyltransferase"/>
</dbReference>
<dbReference type="Pfam" id="PF13527">
    <property type="entry name" value="Acetyltransf_9"/>
    <property type="match status" value="1"/>
</dbReference>
<dbReference type="Gene3D" id="3.40.630.30">
    <property type="match status" value="1"/>
</dbReference>
<dbReference type="KEGG" id="asol:BEN76_04540"/>
<dbReference type="InterPro" id="IPR000182">
    <property type="entry name" value="GNAT_dom"/>
</dbReference>
<dbReference type="AlphaFoldDB" id="A0A1P8EMR2"/>
<evidence type="ECO:0000313" key="2">
    <source>
        <dbReference type="EMBL" id="APV37508.1"/>
    </source>
</evidence>
<accession>A0A1P8EMR2</accession>
<name>A0A1P8EMR2_9GAMM</name>
<dbReference type="CDD" id="cd04301">
    <property type="entry name" value="NAT_SF"/>
    <property type="match status" value="1"/>
</dbReference>
<dbReference type="STRING" id="487316.BEN76_04540"/>
<proteinExistence type="predicted"/>
<protein>
    <submittedName>
        <fullName evidence="2">GNAT family N-acetyltransferase</fullName>
    </submittedName>
</protein>
<dbReference type="PROSITE" id="PS51186">
    <property type="entry name" value="GNAT"/>
    <property type="match status" value="1"/>
</dbReference>
<gene>
    <name evidence="2" type="ORF">BEN76_04540</name>
</gene>